<evidence type="ECO:0000313" key="4">
    <source>
        <dbReference type="Proteomes" id="UP000175616"/>
    </source>
</evidence>
<dbReference type="AlphaFoldDB" id="A0A1E7YIP4"/>
<dbReference type="InterPro" id="IPR051056">
    <property type="entry name" value="Glycosyl_Hydrolase_73"/>
</dbReference>
<gene>
    <name evidence="3" type="ORF">BAE27_15385</name>
</gene>
<dbReference type="Gene3D" id="1.10.530.10">
    <property type="match status" value="1"/>
</dbReference>
<proteinExistence type="predicted"/>
<dbReference type="PANTHER" id="PTHR33308">
    <property type="entry name" value="PEPTIDOGLYCAN HYDROLASE FLGJ"/>
    <property type="match status" value="1"/>
</dbReference>
<sequence length="285" mass="30174">MNIEGLAAITASQKVTVGTPVATHRRPETLNGGSQKAANHFLEEARAAQRFVGMFLDEVLGETMPNLFGGVLGAQTYQTLFLQSFSQEMVQSPNGSMGLMELLEKNLHIPKSAVQALENHPSISAMGQGSGSVAGSTAISENPLSFVRTIWPLVQKAAKQLDVSAKFILAQAALETGWGSSVVGNNLFGIKATPGAPSVLSPTQEANAHGTLYWTMAAFRDYPDMASCVQHYVDLMKSAYPGVVGAGDNVQAFVRGLAAGHYATDPNYAQKLLRIVQSPALAGIQ</sequence>
<comment type="caution">
    <text evidence="3">The sequence shown here is derived from an EMBL/GenBank/DDBJ whole genome shotgun (WGS) entry which is preliminary data.</text>
</comment>
<dbReference type="InterPro" id="IPR002901">
    <property type="entry name" value="MGlyc_endo_b_GlcNAc-like_dom"/>
</dbReference>
<keyword evidence="1" id="KW-0378">Hydrolase</keyword>
<name>A0A1E7YIP4_9PROT</name>
<reference evidence="3 4" key="1">
    <citation type="submission" date="2016-06" db="EMBL/GenBank/DDBJ databases">
        <title>Gene turnover analysis identifies the evolutionary adaptation of the extremophile Acidithiobacillus caldus.</title>
        <authorList>
            <person name="Zhang X."/>
        </authorList>
    </citation>
    <scope>NUCLEOTIDE SEQUENCE [LARGE SCALE GENOMIC DNA]</scope>
    <source>
        <strain evidence="3 4">DX</strain>
    </source>
</reference>
<dbReference type="EMBL" id="LZYE01000381">
    <property type="protein sequence ID" value="OFC28462.1"/>
    <property type="molecule type" value="Genomic_DNA"/>
</dbReference>
<dbReference type="Proteomes" id="UP000175616">
    <property type="component" value="Unassembled WGS sequence"/>
</dbReference>
<dbReference type="RefSeq" id="WP_051620796.1">
    <property type="nucleotide sequence ID" value="NZ_JAAOMI010000179.1"/>
</dbReference>
<organism evidence="3 4">
    <name type="scientific">Acidithiobacillus caldus</name>
    <dbReference type="NCBI Taxonomy" id="33059"/>
    <lineage>
        <taxon>Bacteria</taxon>
        <taxon>Pseudomonadati</taxon>
        <taxon>Pseudomonadota</taxon>
        <taxon>Acidithiobacillia</taxon>
        <taxon>Acidithiobacillales</taxon>
        <taxon>Acidithiobacillaceae</taxon>
        <taxon>Acidithiobacillus</taxon>
    </lineage>
</organism>
<accession>A0A1E7YIP4</accession>
<evidence type="ECO:0000256" key="1">
    <source>
        <dbReference type="ARBA" id="ARBA00022801"/>
    </source>
</evidence>
<evidence type="ECO:0000313" key="3">
    <source>
        <dbReference type="EMBL" id="OFC28462.1"/>
    </source>
</evidence>
<feature type="domain" description="Mannosyl-glycoprotein endo-beta-N-acetylglucosamidase-like" evidence="2">
    <location>
        <begin position="136"/>
        <end position="285"/>
    </location>
</feature>
<dbReference type="PANTHER" id="PTHR33308:SF9">
    <property type="entry name" value="PEPTIDOGLYCAN HYDROLASE FLGJ"/>
    <property type="match status" value="1"/>
</dbReference>
<evidence type="ECO:0000259" key="2">
    <source>
        <dbReference type="SMART" id="SM00047"/>
    </source>
</evidence>
<dbReference type="SMART" id="SM00047">
    <property type="entry name" value="LYZ2"/>
    <property type="match status" value="1"/>
</dbReference>
<dbReference type="GO" id="GO:0004040">
    <property type="term" value="F:amidase activity"/>
    <property type="evidence" value="ECO:0007669"/>
    <property type="project" value="InterPro"/>
</dbReference>
<dbReference type="Pfam" id="PF01832">
    <property type="entry name" value="Glucosaminidase"/>
    <property type="match status" value="1"/>
</dbReference>
<protein>
    <recommendedName>
        <fullName evidence="2">Mannosyl-glycoprotein endo-beta-N-acetylglucosamidase-like domain-containing protein</fullName>
    </recommendedName>
</protein>